<keyword evidence="1" id="KW-0812">Transmembrane</keyword>
<reference evidence="2" key="1">
    <citation type="submission" date="2014-12" db="EMBL/GenBank/DDBJ databases">
        <title>Insight into the proteome of Arion vulgaris.</title>
        <authorList>
            <person name="Aradska J."/>
            <person name="Bulat T."/>
            <person name="Smidak R."/>
            <person name="Sarate P."/>
            <person name="Gangsoo J."/>
            <person name="Sialana F."/>
            <person name="Bilban M."/>
            <person name="Lubec G."/>
        </authorList>
    </citation>
    <scope>NUCLEOTIDE SEQUENCE</scope>
    <source>
        <tissue evidence="2">Skin</tissue>
    </source>
</reference>
<name>A0A0B7AII2_9EUPU</name>
<accession>A0A0B7AII2</accession>
<evidence type="ECO:0000313" key="2">
    <source>
        <dbReference type="EMBL" id="CEK80613.1"/>
    </source>
</evidence>
<keyword evidence="1" id="KW-1133">Transmembrane helix</keyword>
<organism evidence="2">
    <name type="scientific">Arion vulgaris</name>
    <dbReference type="NCBI Taxonomy" id="1028688"/>
    <lineage>
        <taxon>Eukaryota</taxon>
        <taxon>Metazoa</taxon>
        <taxon>Spiralia</taxon>
        <taxon>Lophotrochozoa</taxon>
        <taxon>Mollusca</taxon>
        <taxon>Gastropoda</taxon>
        <taxon>Heterobranchia</taxon>
        <taxon>Euthyneura</taxon>
        <taxon>Panpulmonata</taxon>
        <taxon>Eupulmonata</taxon>
        <taxon>Stylommatophora</taxon>
        <taxon>Helicina</taxon>
        <taxon>Arionoidea</taxon>
        <taxon>Arionidae</taxon>
        <taxon>Arion</taxon>
    </lineage>
</organism>
<feature type="transmembrane region" description="Helical" evidence="1">
    <location>
        <begin position="20"/>
        <end position="38"/>
    </location>
</feature>
<protein>
    <submittedName>
        <fullName evidence="2">Uncharacterized protein</fullName>
    </submittedName>
</protein>
<keyword evidence="1" id="KW-0472">Membrane</keyword>
<gene>
    <name evidence="2" type="primary">ORF121777</name>
</gene>
<dbReference type="AlphaFoldDB" id="A0A0B7AII2"/>
<sequence length="100" mass="11530">MYFPTIRYIYLTSTSTGTSVVHYFHLWILLLLLAFVRYEFRHCQGAWYGASDRFLREHLSFNQSPPYSSSTSEITPGLTSAFLVTEVSHMFASLKSCLPH</sequence>
<dbReference type="EMBL" id="HACG01033748">
    <property type="protein sequence ID" value="CEK80613.1"/>
    <property type="molecule type" value="Transcribed_RNA"/>
</dbReference>
<proteinExistence type="predicted"/>
<evidence type="ECO:0000256" key="1">
    <source>
        <dbReference type="SAM" id="Phobius"/>
    </source>
</evidence>